<dbReference type="GO" id="GO:0016787">
    <property type="term" value="F:hydrolase activity"/>
    <property type="evidence" value="ECO:0007669"/>
    <property type="project" value="UniProtKB-KW"/>
</dbReference>
<dbReference type="EC" id="3.5.2.19" evidence="4"/>
<evidence type="ECO:0000313" key="5">
    <source>
        <dbReference type="Proteomes" id="UP000037043"/>
    </source>
</evidence>
<dbReference type="RefSeq" id="WP_052222842.1">
    <property type="nucleotide sequence ID" value="NZ_LHUR01000042.1"/>
</dbReference>
<protein>
    <submittedName>
        <fullName evidence="4">Streptothricin hydrolase</fullName>
        <ecNumber evidence="4">3.5.2.19</ecNumber>
    </submittedName>
</protein>
<accession>A0A0L6Z6A7</accession>
<dbReference type="Pfam" id="PF00857">
    <property type="entry name" value="Isochorismatase"/>
    <property type="match status" value="1"/>
</dbReference>
<dbReference type="InterPro" id="IPR000868">
    <property type="entry name" value="Isochorismatase-like_dom"/>
</dbReference>
<evidence type="ECO:0000256" key="2">
    <source>
        <dbReference type="ARBA" id="ARBA00022801"/>
    </source>
</evidence>
<dbReference type="EMBL" id="LHUR01000042">
    <property type="protein sequence ID" value="KOA18504.1"/>
    <property type="molecule type" value="Genomic_DNA"/>
</dbReference>
<feature type="domain" description="Isochorismatase-like" evidence="3">
    <location>
        <begin position="2"/>
        <end position="138"/>
    </location>
</feature>
<keyword evidence="5" id="KW-1185">Reference proteome</keyword>
<gene>
    <name evidence="4" type="primary">sttH</name>
    <name evidence="4" type="ORF">CLHOM_34060</name>
</gene>
<sequence length="188" mass="21861">MVLLVVDTQKLITNEELYEFDRFVSNVKEIIHEARANNIEVIYVRHDDGIGNELTKGTDGFEIYEKFQPMNDEKIFDKKVNSAFKGTGLLEYLIGKGEKDIIIVGLQTDYCIDATIKCGFEHGFNIIVPAYANTTVNNKFMSAKQSYQYYNEFMWNGRYSECISLDETNKRMKWLNSNDLEKDKKIYV</sequence>
<dbReference type="STRING" id="36844.SAMN04488501_10174"/>
<dbReference type="PATRIC" id="fig|1121318.3.peg.3403"/>
<keyword evidence="2 4" id="KW-0378">Hydrolase</keyword>
<name>A0A0L6Z6A7_9CLOT</name>
<dbReference type="AlphaFoldDB" id="A0A0L6Z6A7"/>
<dbReference type="SUPFAM" id="SSF52499">
    <property type="entry name" value="Isochorismatase-like hydrolases"/>
    <property type="match status" value="1"/>
</dbReference>
<dbReference type="InterPro" id="IPR036380">
    <property type="entry name" value="Isochorismatase-like_sf"/>
</dbReference>
<dbReference type="Gene3D" id="3.40.50.850">
    <property type="entry name" value="Isochorismatase-like"/>
    <property type="match status" value="1"/>
</dbReference>
<evidence type="ECO:0000256" key="1">
    <source>
        <dbReference type="ARBA" id="ARBA00006336"/>
    </source>
</evidence>
<evidence type="ECO:0000259" key="3">
    <source>
        <dbReference type="Pfam" id="PF00857"/>
    </source>
</evidence>
<organism evidence="4 5">
    <name type="scientific">Clostridium homopropionicum DSM 5847</name>
    <dbReference type="NCBI Taxonomy" id="1121318"/>
    <lineage>
        <taxon>Bacteria</taxon>
        <taxon>Bacillati</taxon>
        <taxon>Bacillota</taxon>
        <taxon>Clostridia</taxon>
        <taxon>Eubacteriales</taxon>
        <taxon>Clostridiaceae</taxon>
        <taxon>Clostridium</taxon>
    </lineage>
</organism>
<evidence type="ECO:0000313" key="4">
    <source>
        <dbReference type="EMBL" id="KOA18504.1"/>
    </source>
</evidence>
<reference evidence="5" key="1">
    <citation type="submission" date="2015-08" db="EMBL/GenBank/DDBJ databases">
        <title>Genome sequence of the strict anaerobe Clostridium homopropionicum LuHBu1 (DSM 5847T).</title>
        <authorList>
            <person name="Poehlein A."/>
            <person name="Beck M."/>
            <person name="Schiel-Bengelsdorf B."/>
            <person name="Bengelsdorf F.R."/>
            <person name="Daniel R."/>
            <person name="Duerre P."/>
        </authorList>
    </citation>
    <scope>NUCLEOTIDE SEQUENCE [LARGE SCALE GENOMIC DNA]</scope>
    <source>
        <strain evidence="5">DSM 5847</strain>
    </source>
</reference>
<dbReference type="PANTHER" id="PTHR43540">
    <property type="entry name" value="PEROXYUREIDOACRYLATE/UREIDOACRYLATE AMIDOHYDROLASE-RELATED"/>
    <property type="match status" value="1"/>
</dbReference>
<comment type="caution">
    <text evidence="4">The sequence shown here is derived from an EMBL/GenBank/DDBJ whole genome shotgun (WGS) entry which is preliminary data.</text>
</comment>
<proteinExistence type="inferred from homology"/>
<dbReference type="PANTHER" id="PTHR43540:SF14">
    <property type="entry name" value="ISOCHORISMATASE"/>
    <property type="match status" value="1"/>
</dbReference>
<dbReference type="InterPro" id="IPR050272">
    <property type="entry name" value="Isochorismatase-like_hydrls"/>
</dbReference>
<dbReference type="CDD" id="cd01014">
    <property type="entry name" value="nicotinamidase_related"/>
    <property type="match status" value="1"/>
</dbReference>
<dbReference type="Proteomes" id="UP000037043">
    <property type="component" value="Unassembled WGS sequence"/>
</dbReference>
<comment type="similarity">
    <text evidence="1">Belongs to the isochorismatase family.</text>
</comment>